<dbReference type="PANTHER" id="PTHR24419:SF18">
    <property type="entry name" value="SERINE_THREONINE-PROTEIN KINASE HASPIN"/>
    <property type="match status" value="1"/>
</dbReference>
<evidence type="ECO:0000256" key="8">
    <source>
        <dbReference type="ARBA" id="ARBA00048679"/>
    </source>
</evidence>
<evidence type="ECO:0000256" key="6">
    <source>
        <dbReference type="ARBA" id="ARBA00022840"/>
    </source>
</evidence>
<dbReference type="PANTHER" id="PTHR24419">
    <property type="entry name" value="INTERLEUKIN-1 RECEPTOR-ASSOCIATED KINASE"/>
    <property type="match status" value="1"/>
</dbReference>
<sequence length="762" mass="84452">MLGSRTKQVFSYGRRGHRIVSISDDHENDIASNNNGKPPDPWRTPVVVKTKMSHHFPSESPSPPFVRAQNRASKKKRPSPSLSPASLKKKRTRVRQIVKGNVSAKSKTNATPARRPLSCYYPNVPGSPAVRTKKNARVAGAKGTPFGNKMSKPFSPFMDMDIIVLDNDGRRISQERRVSRTDVVVNRPVREAAGGQVRKGILKKQHEPQVIVLSDSDDEQAAPKPPKRAGGRPKAIIFSSDESEADEPIGTPPKRKTKSTAQPVPKANPAQRLQVEVVISPIKRAVKPKPKYRSPTPELPPTPLATKYVSIPIPPPRARQLTPIRSGGSKSLFRTYSPTPTTPTDLDTSLDFDFGDLTLSPSHAIQSIPPPEYLLPLLDECGQKTPHEFSAFIETFPFDPVVQPVDEDLDSPNDVQFRKIGEASYSEVFGIGNVVLKVIPLRDDTSASAPAPISDIETPFPSEAKDVLKEMIVTRAMGAVCEGFVRLLKTYIVRGKYPEVLLALWDEYDDRKGSEGVRPDGFNVSQVYAIIVLPNGGPDLEAYSFAHPSKNGWRHACSLFWQVAQTLARAEELVEFEHRDLHWGQILIKNTTIGTTKLSPRRKVNARIPMDDPSHGVETTIIDLGLARMDGGEGVHWTPFDEEIFEGEGDYQFDVYRMMRGSVGEEYRPITNVMWLHYLAFKLLHAKRLKPPGGPKKLTALSVYTERECYDALVEVEAFLGKCIKDLKKRKGKKTVADGTGGPLLKSAGDVVKFGVGKEWVR</sequence>
<feature type="region of interest" description="Disordered" evidence="9">
    <location>
        <begin position="288"/>
        <end position="348"/>
    </location>
</feature>
<reference evidence="11 12" key="1">
    <citation type="submission" date="2014-04" db="EMBL/GenBank/DDBJ databases">
        <authorList>
            <consortium name="DOE Joint Genome Institute"/>
            <person name="Kuo A."/>
            <person name="Tarkka M."/>
            <person name="Buscot F."/>
            <person name="Kohler A."/>
            <person name="Nagy L.G."/>
            <person name="Floudas D."/>
            <person name="Copeland A."/>
            <person name="Barry K.W."/>
            <person name="Cichocki N."/>
            <person name="Veneault-Fourrey C."/>
            <person name="LaButti K."/>
            <person name="Lindquist E.A."/>
            <person name="Lipzen A."/>
            <person name="Lundell T."/>
            <person name="Morin E."/>
            <person name="Murat C."/>
            <person name="Sun H."/>
            <person name="Tunlid A."/>
            <person name="Henrissat B."/>
            <person name="Grigoriev I.V."/>
            <person name="Hibbett D.S."/>
            <person name="Martin F."/>
            <person name="Nordberg H.P."/>
            <person name="Cantor M.N."/>
            <person name="Hua S.X."/>
        </authorList>
    </citation>
    <scope>NUCLEOTIDE SEQUENCE [LARGE SCALE GENOMIC DNA]</scope>
    <source>
        <strain evidence="11 12">F 1598</strain>
    </source>
</reference>
<dbReference type="SMART" id="SM01331">
    <property type="entry name" value="DUF3635"/>
    <property type="match status" value="1"/>
</dbReference>
<dbReference type="STRING" id="765440.A0A0C3G4K5"/>
<dbReference type="Gene3D" id="3.30.200.20">
    <property type="entry name" value="Phosphorylase Kinase, domain 1"/>
    <property type="match status" value="1"/>
</dbReference>
<evidence type="ECO:0000256" key="2">
    <source>
        <dbReference type="ARBA" id="ARBA00022527"/>
    </source>
</evidence>
<organism evidence="11 12">
    <name type="scientific">Piloderma croceum (strain F 1598)</name>
    <dbReference type="NCBI Taxonomy" id="765440"/>
    <lineage>
        <taxon>Eukaryota</taxon>
        <taxon>Fungi</taxon>
        <taxon>Dikarya</taxon>
        <taxon>Basidiomycota</taxon>
        <taxon>Agaricomycotina</taxon>
        <taxon>Agaricomycetes</taxon>
        <taxon>Agaricomycetidae</taxon>
        <taxon>Atheliales</taxon>
        <taxon>Atheliaceae</taxon>
        <taxon>Piloderma</taxon>
    </lineage>
</organism>
<dbReference type="SUPFAM" id="SSF56112">
    <property type="entry name" value="Protein kinase-like (PK-like)"/>
    <property type="match status" value="1"/>
</dbReference>
<evidence type="ECO:0000256" key="4">
    <source>
        <dbReference type="ARBA" id="ARBA00022741"/>
    </source>
</evidence>
<dbReference type="OrthoDB" id="5327538at2759"/>
<keyword evidence="6" id="KW-0067">ATP-binding</keyword>
<evidence type="ECO:0000256" key="1">
    <source>
        <dbReference type="ARBA" id="ARBA00012513"/>
    </source>
</evidence>
<gene>
    <name evidence="11" type="ORF">PILCRDRAFT_811659</name>
</gene>
<dbReference type="GO" id="GO:0005737">
    <property type="term" value="C:cytoplasm"/>
    <property type="evidence" value="ECO:0007669"/>
    <property type="project" value="TreeGrafter"/>
</dbReference>
<evidence type="ECO:0000256" key="7">
    <source>
        <dbReference type="ARBA" id="ARBA00047899"/>
    </source>
</evidence>
<feature type="compositionally biased region" description="Low complexity" evidence="9">
    <location>
        <begin position="337"/>
        <end position="347"/>
    </location>
</feature>
<dbReference type="GO" id="GO:0005524">
    <property type="term" value="F:ATP binding"/>
    <property type="evidence" value="ECO:0007669"/>
    <property type="project" value="UniProtKB-KW"/>
</dbReference>
<evidence type="ECO:0000259" key="10">
    <source>
        <dbReference type="SMART" id="SM01331"/>
    </source>
</evidence>
<protein>
    <recommendedName>
        <fullName evidence="1">non-specific serine/threonine protein kinase</fullName>
        <ecNumber evidence="1">2.7.11.1</ecNumber>
    </recommendedName>
</protein>
<feature type="region of interest" description="Disordered" evidence="9">
    <location>
        <begin position="213"/>
        <end position="270"/>
    </location>
</feature>
<reference evidence="12" key="2">
    <citation type="submission" date="2015-01" db="EMBL/GenBank/DDBJ databases">
        <title>Evolutionary Origins and Diversification of the Mycorrhizal Mutualists.</title>
        <authorList>
            <consortium name="DOE Joint Genome Institute"/>
            <consortium name="Mycorrhizal Genomics Consortium"/>
            <person name="Kohler A."/>
            <person name="Kuo A."/>
            <person name="Nagy L.G."/>
            <person name="Floudas D."/>
            <person name="Copeland A."/>
            <person name="Barry K.W."/>
            <person name="Cichocki N."/>
            <person name="Veneault-Fourrey C."/>
            <person name="LaButti K."/>
            <person name="Lindquist E.A."/>
            <person name="Lipzen A."/>
            <person name="Lundell T."/>
            <person name="Morin E."/>
            <person name="Murat C."/>
            <person name="Riley R."/>
            <person name="Ohm R."/>
            <person name="Sun H."/>
            <person name="Tunlid A."/>
            <person name="Henrissat B."/>
            <person name="Grigoriev I.V."/>
            <person name="Hibbett D.S."/>
            <person name="Martin F."/>
        </authorList>
    </citation>
    <scope>NUCLEOTIDE SEQUENCE [LARGE SCALE GENOMIC DNA]</scope>
    <source>
        <strain evidence="12">F 1598</strain>
    </source>
</reference>
<keyword evidence="3" id="KW-0808">Transferase</keyword>
<keyword evidence="12" id="KW-1185">Reference proteome</keyword>
<proteinExistence type="predicted"/>
<accession>A0A0C3G4K5</accession>
<keyword evidence="5" id="KW-0418">Kinase</keyword>
<dbReference type="Gene3D" id="1.10.510.10">
    <property type="entry name" value="Transferase(Phosphotransferase) domain 1"/>
    <property type="match status" value="1"/>
</dbReference>
<evidence type="ECO:0000256" key="5">
    <source>
        <dbReference type="ARBA" id="ARBA00022777"/>
    </source>
</evidence>
<evidence type="ECO:0000313" key="12">
    <source>
        <dbReference type="Proteomes" id="UP000054166"/>
    </source>
</evidence>
<dbReference type="InParanoid" id="A0A0C3G4K5"/>
<feature type="domain" description="Serine/threonine-protein kinase haspin C-terminal" evidence="10">
    <location>
        <begin position="642"/>
        <end position="714"/>
    </location>
</feature>
<comment type="catalytic activity">
    <reaction evidence="8">
        <text>L-seryl-[protein] + ATP = O-phospho-L-seryl-[protein] + ADP + H(+)</text>
        <dbReference type="Rhea" id="RHEA:17989"/>
        <dbReference type="Rhea" id="RHEA-COMP:9863"/>
        <dbReference type="Rhea" id="RHEA-COMP:11604"/>
        <dbReference type="ChEBI" id="CHEBI:15378"/>
        <dbReference type="ChEBI" id="CHEBI:29999"/>
        <dbReference type="ChEBI" id="CHEBI:30616"/>
        <dbReference type="ChEBI" id="CHEBI:83421"/>
        <dbReference type="ChEBI" id="CHEBI:456216"/>
        <dbReference type="EC" id="2.7.11.1"/>
    </reaction>
</comment>
<dbReference type="GO" id="GO:0072354">
    <property type="term" value="F:histone H3T3 kinase activity"/>
    <property type="evidence" value="ECO:0007669"/>
    <property type="project" value="TreeGrafter"/>
</dbReference>
<keyword evidence="4" id="KW-0547">Nucleotide-binding</keyword>
<dbReference type="InterPro" id="IPR024604">
    <property type="entry name" value="GSG2_C"/>
</dbReference>
<name>A0A0C3G4K5_PILCF</name>
<keyword evidence="2" id="KW-0723">Serine/threonine-protein kinase</keyword>
<feature type="region of interest" description="Disordered" evidence="9">
    <location>
        <begin position="21"/>
        <end position="93"/>
    </location>
</feature>
<dbReference type="Pfam" id="PF12330">
    <property type="entry name" value="Haspin_kinase"/>
    <property type="match status" value="1"/>
</dbReference>
<dbReference type="Proteomes" id="UP000054166">
    <property type="component" value="Unassembled WGS sequence"/>
</dbReference>
<dbReference type="EMBL" id="KN832972">
    <property type="protein sequence ID" value="KIM91160.1"/>
    <property type="molecule type" value="Genomic_DNA"/>
</dbReference>
<dbReference type="EC" id="2.7.11.1" evidence="1"/>
<dbReference type="HOGENOM" id="CLU_015501_0_0_1"/>
<dbReference type="GO" id="GO:0005634">
    <property type="term" value="C:nucleus"/>
    <property type="evidence" value="ECO:0007669"/>
    <property type="project" value="TreeGrafter"/>
</dbReference>
<dbReference type="AlphaFoldDB" id="A0A0C3G4K5"/>
<comment type="catalytic activity">
    <reaction evidence="7">
        <text>L-threonyl-[protein] + ATP = O-phospho-L-threonyl-[protein] + ADP + H(+)</text>
        <dbReference type="Rhea" id="RHEA:46608"/>
        <dbReference type="Rhea" id="RHEA-COMP:11060"/>
        <dbReference type="Rhea" id="RHEA-COMP:11605"/>
        <dbReference type="ChEBI" id="CHEBI:15378"/>
        <dbReference type="ChEBI" id="CHEBI:30013"/>
        <dbReference type="ChEBI" id="CHEBI:30616"/>
        <dbReference type="ChEBI" id="CHEBI:61977"/>
        <dbReference type="ChEBI" id="CHEBI:456216"/>
        <dbReference type="EC" id="2.7.11.1"/>
    </reaction>
</comment>
<dbReference type="GO" id="GO:0000278">
    <property type="term" value="P:mitotic cell cycle"/>
    <property type="evidence" value="ECO:0007669"/>
    <property type="project" value="TreeGrafter"/>
</dbReference>
<dbReference type="GO" id="GO:0035556">
    <property type="term" value="P:intracellular signal transduction"/>
    <property type="evidence" value="ECO:0007669"/>
    <property type="project" value="TreeGrafter"/>
</dbReference>
<evidence type="ECO:0000256" key="3">
    <source>
        <dbReference type="ARBA" id="ARBA00022679"/>
    </source>
</evidence>
<dbReference type="InterPro" id="IPR011009">
    <property type="entry name" value="Kinase-like_dom_sf"/>
</dbReference>
<evidence type="ECO:0000313" key="11">
    <source>
        <dbReference type="EMBL" id="KIM91160.1"/>
    </source>
</evidence>
<evidence type="ECO:0000256" key="9">
    <source>
        <dbReference type="SAM" id="MobiDB-lite"/>
    </source>
</evidence>